<evidence type="ECO:0000256" key="3">
    <source>
        <dbReference type="ARBA" id="ARBA00022786"/>
    </source>
</evidence>
<protein>
    <recommendedName>
        <fullName evidence="4">SKP1-like protein</fullName>
    </recommendedName>
</protein>
<dbReference type="InterPro" id="IPR016072">
    <property type="entry name" value="Skp1_comp_dimer"/>
</dbReference>
<comment type="caution">
    <text evidence="8">The sequence shown here is derived from an EMBL/GenBank/DDBJ whole genome shotgun (WGS) entry which is preliminary data.</text>
</comment>
<evidence type="ECO:0000259" key="7">
    <source>
        <dbReference type="Pfam" id="PF03931"/>
    </source>
</evidence>
<dbReference type="SUPFAM" id="SSF81382">
    <property type="entry name" value="Skp1 dimerisation domain-like"/>
    <property type="match status" value="1"/>
</dbReference>
<dbReference type="GO" id="GO:0006511">
    <property type="term" value="P:ubiquitin-dependent protein catabolic process"/>
    <property type="evidence" value="ECO:0007669"/>
    <property type="project" value="InterPro"/>
</dbReference>
<comment type="similarity">
    <text evidence="2 4">Belongs to the SKP1 family.</text>
</comment>
<dbReference type="Pfam" id="PF03931">
    <property type="entry name" value="Skp1_POZ"/>
    <property type="match status" value="1"/>
</dbReference>
<feature type="domain" description="SKP1 component dimerisation" evidence="6">
    <location>
        <begin position="163"/>
        <end position="209"/>
    </location>
</feature>
<dbReference type="CDD" id="cd18322">
    <property type="entry name" value="BTB_POZ_SKP1"/>
    <property type="match status" value="1"/>
</dbReference>
<evidence type="ECO:0000259" key="6">
    <source>
        <dbReference type="Pfam" id="PF01466"/>
    </source>
</evidence>
<comment type="subunit">
    <text evidence="4">Part of a SCF (SKP1-cullin-F-box) protein ligase complex.</text>
</comment>
<dbReference type="InterPro" id="IPR016897">
    <property type="entry name" value="SKP1"/>
</dbReference>
<dbReference type="PANTHER" id="PTHR11165">
    <property type="entry name" value="SKP1"/>
    <property type="match status" value="1"/>
</dbReference>
<reference evidence="8" key="1">
    <citation type="submission" date="2022-08" db="EMBL/GenBank/DDBJ databases">
        <authorList>
            <person name="Marques A."/>
        </authorList>
    </citation>
    <scope>NUCLEOTIDE SEQUENCE</scope>
    <source>
        <strain evidence="8">RhyPub2mFocal</strain>
        <tissue evidence="8">Leaves</tissue>
    </source>
</reference>
<dbReference type="InterPro" id="IPR016073">
    <property type="entry name" value="Skp1_comp_POZ"/>
</dbReference>
<feature type="domain" description="SKP1 component POZ" evidence="7">
    <location>
        <begin position="8"/>
        <end position="67"/>
    </location>
</feature>
<dbReference type="Gene3D" id="3.30.710.10">
    <property type="entry name" value="Potassium Channel Kv1.1, Chain A"/>
    <property type="match status" value="1"/>
</dbReference>
<dbReference type="EMBL" id="JAMFTS010000005">
    <property type="protein sequence ID" value="KAJ4752266.1"/>
    <property type="molecule type" value="Genomic_DNA"/>
</dbReference>
<dbReference type="GO" id="GO:0016567">
    <property type="term" value="P:protein ubiquitination"/>
    <property type="evidence" value="ECO:0007669"/>
    <property type="project" value="UniProtKB-UniRule"/>
</dbReference>
<comment type="function">
    <text evidence="4">Involved in ubiquitination and subsequent proteasomal degradation of target proteins. Together with CUL1, RBX1 and a F-box protein, it forms a SCF E3 ubiquitin ligase complex. The functional specificity of this complex depends on the type of F-box protein. In the SCF complex, it serves as an adapter that links the F-box protein to CUL1.</text>
</comment>
<dbReference type="SMART" id="SM00512">
    <property type="entry name" value="Skp1"/>
    <property type="match status" value="1"/>
</dbReference>
<name>A0AAV8CAF3_9POAL</name>
<evidence type="ECO:0000256" key="4">
    <source>
        <dbReference type="PIRNR" id="PIRNR028729"/>
    </source>
</evidence>
<comment type="pathway">
    <text evidence="1 4">Protein modification; protein ubiquitination.</text>
</comment>
<dbReference type="InterPro" id="IPR036296">
    <property type="entry name" value="SKP1-like_dim_sf"/>
</dbReference>
<dbReference type="InterPro" id="IPR001232">
    <property type="entry name" value="SKP1-like"/>
</dbReference>
<keyword evidence="9" id="KW-1185">Reference proteome</keyword>
<sequence>MASSSTANMITLTTSDGEEFMVEDKVARECVTIRNMMEDDCVITNFPLPNVTSKTLSKVIEYCQKHVAEAEKIAALPVPETEEEGSSSAPASPKASKKDSGEGSSSAPDEAITDETSEEESPSAKAAAKLKKDLEDWDKAFINIDNDTLFYLILAANYLDVAGLFDLACRAVADQIKGRHPEKIRRTFNIENDFSPEEEEEIRKECSWAFEDLEI</sequence>
<feature type="region of interest" description="Disordered" evidence="5">
    <location>
        <begin position="74"/>
        <end position="124"/>
    </location>
</feature>
<feature type="compositionally biased region" description="Acidic residues" evidence="5">
    <location>
        <begin position="111"/>
        <end position="121"/>
    </location>
</feature>
<dbReference type="SUPFAM" id="SSF54695">
    <property type="entry name" value="POZ domain"/>
    <property type="match status" value="1"/>
</dbReference>
<dbReference type="GO" id="GO:0009867">
    <property type="term" value="P:jasmonic acid mediated signaling pathway"/>
    <property type="evidence" value="ECO:0007669"/>
    <property type="project" value="UniProtKB-ARBA"/>
</dbReference>
<proteinExistence type="inferred from homology"/>
<evidence type="ECO:0000313" key="8">
    <source>
        <dbReference type="EMBL" id="KAJ4752266.1"/>
    </source>
</evidence>
<evidence type="ECO:0000256" key="1">
    <source>
        <dbReference type="ARBA" id="ARBA00004906"/>
    </source>
</evidence>
<evidence type="ECO:0000256" key="2">
    <source>
        <dbReference type="ARBA" id="ARBA00009993"/>
    </source>
</evidence>
<organism evidence="8 9">
    <name type="scientific">Rhynchospora pubera</name>
    <dbReference type="NCBI Taxonomy" id="906938"/>
    <lineage>
        <taxon>Eukaryota</taxon>
        <taxon>Viridiplantae</taxon>
        <taxon>Streptophyta</taxon>
        <taxon>Embryophyta</taxon>
        <taxon>Tracheophyta</taxon>
        <taxon>Spermatophyta</taxon>
        <taxon>Magnoliopsida</taxon>
        <taxon>Liliopsida</taxon>
        <taxon>Poales</taxon>
        <taxon>Cyperaceae</taxon>
        <taxon>Cyperoideae</taxon>
        <taxon>Rhynchosporeae</taxon>
        <taxon>Rhynchospora</taxon>
    </lineage>
</organism>
<gene>
    <name evidence="8" type="ORF">LUZ62_086671</name>
</gene>
<dbReference type="InterPro" id="IPR011333">
    <property type="entry name" value="SKP1/BTB/POZ_sf"/>
</dbReference>
<dbReference type="AlphaFoldDB" id="A0AAV8CAF3"/>
<evidence type="ECO:0000313" key="9">
    <source>
        <dbReference type="Proteomes" id="UP001140206"/>
    </source>
</evidence>
<evidence type="ECO:0000256" key="5">
    <source>
        <dbReference type="SAM" id="MobiDB-lite"/>
    </source>
</evidence>
<dbReference type="Pfam" id="PF01466">
    <property type="entry name" value="Skp1"/>
    <property type="match status" value="1"/>
</dbReference>
<dbReference type="Proteomes" id="UP001140206">
    <property type="component" value="Chromosome 5"/>
</dbReference>
<keyword evidence="3 4" id="KW-0833">Ubl conjugation pathway</keyword>
<dbReference type="PIRSF" id="PIRSF028729">
    <property type="entry name" value="E3_ubiquit_lig_SCF_Skp"/>
    <property type="match status" value="1"/>
</dbReference>
<accession>A0AAV8CAF3</accession>